<dbReference type="InterPro" id="IPR026444">
    <property type="entry name" value="Secre_tail"/>
</dbReference>
<sequence>MRKHFCYILLLISYEIQSQGFSPCEIPPDLEVSYNDQIKILALGPMLNSGTADSNSIRILEPYYLPVFEALAAIYNSPFTEQVDSIFNIYCINNKYSDEFNSYRSNALYVSLDTTITWTESWEDNIDSSGNAFIDSLLFGVDYTVNPLFDNIKRLEFVEVLNLPALVRLLETVDGIVFAELVPSYGGGTYITHSQEGDDHNFKFILGWDDCQAGCISTRIWEFQSNTSKCEAQFLRSYGTPVTSWVNGPPFALNCNLKSSEFDPHNNIKVSIYPNPISDILHIESENDISFLEIVNIIGEPIVKKAVNGYVLNENISYLVPGIYVMILNKEIIAKFIKI</sequence>
<evidence type="ECO:0000313" key="3">
    <source>
        <dbReference type="Proteomes" id="UP000808337"/>
    </source>
</evidence>
<organism evidence="2 3">
    <name type="scientific">Candidatus Opimibacter skivensis</name>
    <dbReference type="NCBI Taxonomy" id="2982028"/>
    <lineage>
        <taxon>Bacteria</taxon>
        <taxon>Pseudomonadati</taxon>
        <taxon>Bacteroidota</taxon>
        <taxon>Saprospiria</taxon>
        <taxon>Saprospirales</taxon>
        <taxon>Saprospiraceae</taxon>
        <taxon>Candidatus Opimibacter</taxon>
    </lineage>
</organism>
<feature type="domain" description="Secretion system C-terminal sorting" evidence="1">
    <location>
        <begin position="272"/>
        <end position="332"/>
    </location>
</feature>
<dbReference type="EMBL" id="JADKGY010000022">
    <property type="protein sequence ID" value="MBK9983680.1"/>
    <property type="molecule type" value="Genomic_DNA"/>
</dbReference>
<name>A0A9D7XQ01_9BACT</name>
<accession>A0A9D7XQ01</accession>
<protein>
    <submittedName>
        <fullName evidence="2">T9SS type A sorting domain-containing protein</fullName>
    </submittedName>
</protein>
<reference evidence="2 3" key="1">
    <citation type="submission" date="2020-10" db="EMBL/GenBank/DDBJ databases">
        <title>Connecting structure to function with the recovery of over 1000 high-quality activated sludge metagenome-assembled genomes encoding full-length rRNA genes using long-read sequencing.</title>
        <authorList>
            <person name="Singleton C.M."/>
            <person name="Petriglieri F."/>
            <person name="Kristensen J.M."/>
            <person name="Kirkegaard R.H."/>
            <person name="Michaelsen T.Y."/>
            <person name="Andersen M.H."/>
            <person name="Karst S.M."/>
            <person name="Dueholm M.S."/>
            <person name="Nielsen P.H."/>
            <person name="Albertsen M."/>
        </authorList>
    </citation>
    <scope>NUCLEOTIDE SEQUENCE [LARGE SCALE GENOMIC DNA]</scope>
    <source>
        <strain evidence="2">Ribe_18-Q3-R11-54_MAXAC.273</strain>
    </source>
</reference>
<dbReference type="NCBIfam" id="TIGR04183">
    <property type="entry name" value="Por_Secre_tail"/>
    <property type="match status" value="1"/>
</dbReference>
<evidence type="ECO:0000259" key="1">
    <source>
        <dbReference type="Pfam" id="PF18962"/>
    </source>
</evidence>
<dbReference type="AlphaFoldDB" id="A0A9D7XQ01"/>
<proteinExistence type="predicted"/>
<dbReference type="Proteomes" id="UP000808337">
    <property type="component" value="Unassembled WGS sequence"/>
</dbReference>
<comment type="caution">
    <text evidence="2">The sequence shown here is derived from an EMBL/GenBank/DDBJ whole genome shotgun (WGS) entry which is preliminary data.</text>
</comment>
<gene>
    <name evidence="2" type="ORF">IPP15_15095</name>
</gene>
<evidence type="ECO:0000313" key="2">
    <source>
        <dbReference type="EMBL" id="MBK9983680.1"/>
    </source>
</evidence>
<dbReference type="Pfam" id="PF18962">
    <property type="entry name" value="Por_Secre_tail"/>
    <property type="match status" value="1"/>
</dbReference>